<dbReference type="InterPro" id="IPR004482">
    <property type="entry name" value="Mg_chelat-rel"/>
</dbReference>
<dbReference type="NCBIfam" id="TIGR00368">
    <property type="entry name" value="YifB family Mg chelatase-like AAA ATPase"/>
    <property type="match status" value="1"/>
</dbReference>
<dbReference type="GO" id="GO:0005524">
    <property type="term" value="F:ATP binding"/>
    <property type="evidence" value="ECO:0007669"/>
    <property type="project" value="InterPro"/>
</dbReference>
<organism evidence="3">
    <name type="scientific">marine metagenome</name>
    <dbReference type="NCBI Taxonomy" id="408172"/>
    <lineage>
        <taxon>unclassified sequences</taxon>
        <taxon>metagenomes</taxon>
        <taxon>ecological metagenomes</taxon>
    </lineage>
</organism>
<dbReference type="AlphaFoldDB" id="A0A382G7H3"/>
<dbReference type="SUPFAM" id="SSF52540">
    <property type="entry name" value="P-loop containing nucleoside triphosphate hydrolases"/>
    <property type="match status" value="1"/>
</dbReference>
<evidence type="ECO:0000256" key="1">
    <source>
        <dbReference type="ARBA" id="ARBA00006354"/>
    </source>
</evidence>
<accession>A0A382G7H3</accession>
<dbReference type="InterPro" id="IPR020568">
    <property type="entry name" value="Ribosomal_Su5_D2-typ_SF"/>
</dbReference>
<dbReference type="Gene3D" id="3.40.50.300">
    <property type="entry name" value="P-loop containing nucleotide triphosphate hydrolases"/>
    <property type="match status" value="1"/>
</dbReference>
<dbReference type="InterPro" id="IPR003593">
    <property type="entry name" value="AAA+_ATPase"/>
</dbReference>
<dbReference type="InterPro" id="IPR045006">
    <property type="entry name" value="CHLI-like"/>
</dbReference>
<comment type="similarity">
    <text evidence="1">Belongs to the Mg-chelatase subunits D/I family. ComM subfamily.</text>
</comment>
<evidence type="ECO:0000259" key="2">
    <source>
        <dbReference type="SMART" id="SM00382"/>
    </source>
</evidence>
<dbReference type="SUPFAM" id="SSF54211">
    <property type="entry name" value="Ribosomal protein S5 domain 2-like"/>
    <property type="match status" value="1"/>
</dbReference>
<dbReference type="InterPro" id="IPR027417">
    <property type="entry name" value="P-loop_NTPase"/>
</dbReference>
<dbReference type="Pfam" id="PF13541">
    <property type="entry name" value="ChlI"/>
    <property type="match status" value="1"/>
</dbReference>
<dbReference type="PANTHER" id="PTHR32039">
    <property type="entry name" value="MAGNESIUM-CHELATASE SUBUNIT CHLI"/>
    <property type="match status" value="1"/>
</dbReference>
<dbReference type="InterPro" id="IPR025158">
    <property type="entry name" value="Mg_chelat-rel_C"/>
</dbReference>
<evidence type="ECO:0000313" key="3">
    <source>
        <dbReference type="EMBL" id="SVB70859.1"/>
    </source>
</evidence>
<dbReference type="Pfam" id="PF13335">
    <property type="entry name" value="Mg_chelatase_C"/>
    <property type="match status" value="1"/>
</dbReference>
<sequence length="481" mass="49828">VLATVHAATLLGVRGHPVRVEVHVDNGLPAFNVVGLPDASCKEARDRVRAALVSSGLAWPSRRITVNLAPTGVPKAGAVLDLPMAVGLLVACGAVEPDSIEGIAFLGELGLDGSLRPIPGALPLVDAVEVGVVVVAPGNVVEARLVTPTVVHTVADLRSLVLALRGDEPWPEAGSPTPEAYTFEEPDLADVRGQRMARFAIEVAAAGAHHLLLIGPPGAGKSMLARRLPGLLPDLTGDQALEVSRIRSAAGEALPTGGLFRRPPWRSPHHGASAAALVGGGSAAMRPGEISLAHGGVLFLDELGEFAPKVLDALRQPLEDGTVQISRVAGSADYPARVLLVAAMNPCPCGGSGAPGGCRCPEHVRLKYLRRVSGPLLDRFDLRIDVDRPEPVELLDGSDGEPSSTVAARVAEARELARSRGVAANVELDAPALATAAPLSHEATRLLEATLHAGRLSARGLHRVRTVALTIADLTGREGPI</sequence>
<dbReference type="SMART" id="SM00382">
    <property type="entry name" value="AAA"/>
    <property type="match status" value="1"/>
</dbReference>
<dbReference type="InterPro" id="IPR000523">
    <property type="entry name" value="Mg_chelatse_chII-like_cat_dom"/>
</dbReference>
<dbReference type="InterPro" id="IPR014721">
    <property type="entry name" value="Ribsml_uS5_D2-typ_fold_subgr"/>
</dbReference>
<proteinExistence type="inferred from homology"/>
<feature type="domain" description="AAA+ ATPase" evidence="2">
    <location>
        <begin position="207"/>
        <end position="390"/>
    </location>
</feature>
<feature type="non-terminal residue" evidence="3">
    <location>
        <position position="1"/>
    </location>
</feature>
<reference evidence="3" key="1">
    <citation type="submission" date="2018-05" db="EMBL/GenBank/DDBJ databases">
        <authorList>
            <person name="Lanie J.A."/>
            <person name="Ng W.-L."/>
            <person name="Kazmierczak K.M."/>
            <person name="Andrzejewski T.M."/>
            <person name="Davidsen T.M."/>
            <person name="Wayne K.J."/>
            <person name="Tettelin H."/>
            <person name="Glass J.I."/>
            <person name="Rusch D."/>
            <person name="Podicherti R."/>
            <person name="Tsui H.-C.T."/>
            <person name="Winkler M.E."/>
        </authorList>
    </citation>
    <scope>NUCLEOTIDE SEQUENCE</scope>
</reference>
<dbReference type="PANTHER" id="PTHR32039:SF7">
    <property type="entry name" value="COMPETENCE PROTEIN COMM"/>
    <property type="match status" value="1"/>
</dbReference>
<dbReference type="Pfam" id="PF01078">
    <property type="entry name" value="Mg_chelatase"/>
    <property type="match status" value="1"/>
</dbReference>
<dbReference type="EMBL" id="UINC01053845">
    <property type="protein sequence ID" value="SVB70859.1"/>
    <property type="molecule type" value="Genomic_DNA"/>
</dbReference>
<feature type="non-terminal residue" evidence="3">
    <location>
        <position position="481"/>
    </location>
</feature>
<dbReference type="Gene3D" id="3.30.230.10">
    <property type="match status" value="1"/>
</dbReference>
<gene>
    <name evidence="3" type="ORF">METZ01_LOCUS223713</name>
</gene>
<name>A0A382G7H3_9ZZZZ</name>
<protein>
    <recommendedName>
        <fullName evidence="2">AAA+ ATPase domain-containing protein</fullName>
    </recommendedName>
</protein>